<organism evidence="2 3">
    <name type="scientific">Dactylosporangium matsuzakiense</name>
    <dbReference type="NCBI Taxonomy" id="53360"/>
    <lineage>
        <taxon>Bacteria</taxon>
        <taxon>Bacillati</taxon>
        <taxon>Actinomycetota</taxon>
        <taxon>Actinomycetes</taxon>
        <taxon>Micromonosporales</taxon>
        <taxon>Micromonosporaceae</taxon>
        <taxon>Dactylosporangium</taxon>
    </lineage>
</organism>
<sequence length="44" mass="4140">MSATPATTATAAPAAGGAPPGSAGETAYLSEVLAEVYCGTAPAW</sequence>
<evidence type="ECO:0000313" key="2">
    <source>
        <dbReference type="EMBL" id="GLL08278.1"/>
    </source>
</evidence>
<reference evidence="2" key="1">
    <citation type="journal article" date="2014" name="Int. J. Syst. Evol. Microbiol.">
        <title>Complete genome sequence of Corynebacterium casei LMG S-19264T (=DSM 44701T), isolated from a smear-ripened cheese.</title>
        <authorList>
            <consortium name="US DOE Joint Genome Institute (JGI-PGF)"/>
            <person name="Walter F."/>
            <person name="Albersmeier A."/>
            <person name="Kalinowski J."/>
            <person name="Ruckert C."/>
        </authorList>
    </citation>
    <scope>NUCLEOTIDE SEQUENCE</scope>
    <source>
        <strain evidence="2">VKM Ac-1321</strain>
    </source>
</reference>
<name>A0A9W6NT82_9ACTN</name>
<dbReference type="AlphaFoldDB" id="A0A9W6NT82"/>
<protein>
    <submittedName>
        <fullName evidence="2">Uncharacterized protein</fullName>
    </submittedName>
</protein>
<feature type="region of interest" description="Disordered" evidence="1">
    <location>
        <begin position="1"/>
        <end position="24"/>
    </location>
</feature>
<gene>
    <name evidence="2" type="ORF">GCM10017581_100390</name>
</gene>
<comment type="caution">
    <text evidence="2">The sequence shown here is derived from an EMBL/GenBank/DDBJ whole genome shotgun (WGS) entry which is preliminary data.</text>
</comment>
<dbReference type="RefSeq" id="WP_271190326.1">
    <property type="nucleotide sequence ID" value="NZ_BSFP01000136.1"/>
</dbReference>
<accession>A0A9W6NT82</accession>
<reference evidence="2" key="2">
    <citation type="submission" date="2023-01" db="EMBL/GenBank/DDBJ databases">
        <authorList>
            <person name="Sun Q."/>
            <person name="Evtushenko L."/>
        </authorList>
    </citation>
    <scope>NUCLEOTIDE SEQUENCE</scope>
    <source>
        <strain evidence="2">VKM Ac-1321</strain>
    </source>
</reference>
<dbReference type="Proteomes" id="UP001143480">
    <property type="component" value="Unassembled WGS sequence"/>
</dbReference>
<evidence type="ECO:0000313" key="3">
    <source>
        <dbReference type="Proteomes" id="UP001143480"/>
    </source>
</evidence>
<evidence type="ECO:0000256" key="1">
    <source>
        <dbReference type="SAM" id="MobiDB-lite"/>
    </source>
</evidence>
<proteinExistence type="predicted"/>
<dbReference type="EMBL" id="BSFP01000136">
    <property type="protein sequence ID" value="GLL08278.1"/>
    <property type="molecule type" value="Genomic_DNA"/>
</dbReference>
<keyword evidence="3" id="KW-1185">Reference proteome</keyword>